<dbReference type="AlphaFoldDB" id="K5B7T3"/>
<dbReference type="InterPro" id="IPR036291">
    <property type="entry name" value="NAD(P)-bd_dom_sf"/>
</dbReference>
<sequence>MADRKVAIVTGASSGIGFGCATKLAEMGMAVLGTGR</sequence>
<dbReference type="SUPFAM" id="SSF51735">
    <property type="entry name" value="NAD(P)-binding Rossmann-fold domains"/>
    <property type="match status" value="1"/>
</dbReference>
<organism evidence="1 2">
    <name type="scientific">Mycolicibacterium hassiacum (strain DSM 44199 / CIP 105218 / JCM 12690 / 3849)</name>
    <name type="common">Mycobacterium hassiacum</name>
    <dbReference type="NCBI Taxonomy" id="1122247"/>
    <lineage>
        <taxon>Bacteria</taxon>
        <taxon>Bacillati</taxon>
        <taxon>Actinomycetota</taxon>
        <taxon>Actinomycetes</taxon>
        <taxon>Mycobacteriales</taxon>
        <taxon>Mycobacteriaceae</taxon>
        <taxon>Mycolicibacterium</taxon>
    </lineage>
</organism>
<gene>
    <name evidence="1" type="ORF">C731_3572</name>
</gene>
<dbReference type="PROSITE" id="PS51257">
    <property type="entry name" value="PROKAR_LIPOPROTEIN"/>
    <property type="match status" value="1"/>
</dbReference>
<protein>
    <submittedName>
        <fullName evidence="1">Short chain dehydrogenase family protein</fullName>
    </submittedName>
</protein>
<accession>K5B7T3</accession>
<dbReference type="EMBL" id="AMRA01000097">
    <property type="protein sequence ID" value="EKF22498.1"/>
    <property type="molecule type" value="Genomic_DNA"/>
</dbReference>
<dbReference type="Gene3D" id="3.40.50.720">
    <property type="entry name" value="NAD(P)-binding Rossmann-like Domain"/>
    <property type="match status" value="1"/>
</dbReference>
<dbReference type="InterPro" id="IPR002347">
    <property type="entry name" value="SDR_fam"/>
</dbReference>
<evidence type="ECO:0000313" key="1">
    <source>
        <dbReference type="EMBL" id="EKF22498.1"/>
    </source>
</evidence>
<name>K5B7T3_MYCHD</name>
<keyword evidence="2" id="KW-1185">Reference proteome</keyword>
<comment type="caution">
    <text evidence="1">The sequence shown here is derived from an EMBL/GenBank/DDBJ whole genome shotgun (WGS) entry which is preliminary data.</text>
</comment>
<dbReference type="Proteomes" id="UP000006265">
    <property type="component" value="Unassembled WGS sequence"/>
</dbReference>
<dbReference type="Pfam" id="PF00106">
    <property type="entry name" value="adh_short"/>
    <property type="match status" value="1"/>
</dbReference>
<reference evidence="1 2" key="1">
    <citation type="journal article" date="2012" name="J. Bacteriol.">
        <title>Genome sequence of Mycobacterium hassiacum DSM 44199, a rare source of heat-stable mycobacterial proteins.</title>
        <authorList>
            <person name="Tiago I."/>
            <person name="Maranha A."/>
            <person name="Mendes V."/>
            <person name="Alarico S."/>
            <person name="Moynihan P.J."/>
            <person name="Clarke A.J."/>
            <person name="Macedo-Ribeiro S."/>
            <person name="Pereira P.J."/>
            <person name="Empadinhas N."/>
        </authorList>
    </citation>
    <scope>NUCLEOTIDE SEQUENCE [LARGE SCALE GENOMIC DNA]</scope>
    <source>
        <strain evidence="2">DSM 44199 / CIP 105218 / JCM 12690 / 3849</strain>
    </source>
</reference>
<evidence type="ECO:0000313" key="2">
    <source>
        <dbReference type="Proteomes" id="UP000006265"/>
    </source>
</evidence>
<proteinExistence type="predicted"/>
<feature type="non-terminal residue" evidence="1">
    <location>
        <position position="36"/>
    </location>
</feature>